<evidence type="ECO:0000256" key="4">
    <source>
        <dbReference type="ARBA" id="ARBA00022692"/>
    </source>
</evidence>
<name>A0P722_9PROT</name>
<dbReference type="GO" id="GO:0016020">
    <property type="term" value="C:membrane"/>
    <property type="evidence" value="ECO:0007669"/>
    <property type="project" value="UniProtKB-SubCell"/>
</dbReference>
<keyword evidence="9" id="KW-0443">Lipid metabolism</keyword>
<evidence type="ECO:0000256" key="3">
    <source>
        <dbReference type="ARBA" id="ARBA00022516"/>
    </source>
</evidence>
<gene>
    <name evidence="14" type="ORF">MB2181_04625</name>
</gene>
<feature type="domain" description="Fatty acid desaturase" evidence="13">
    <location>
        <begin position="63"/>
        <end position="285"/>
    </location>
</feature>
<comment type="subcellular location">
    <subcellularLocation>
        <location evidence="1">Membrane</location>
        <topology evidence="1">Multi-pass membrane protein</topology>
    </subcellularLocation>
</comment>
<dbReference type="GO" id="GO:0006633">
    <property type="term" value="P:fatty acid biosynthetic process"/>
    <property type="evidence" value="ECO:0007669"/>
    <property type="project" value="UniProtKB-KW"/>
</dbReference>
<keyword evidence="8" id="KW-0408">Iron</keyword>
<evidence type="ECO:0000313" key="14">
    <source>
        <dbReference type="EMBL" id="EAV47332.1"/>
    </source>
</evidence>
<feature type="transmembrane region" description="Helical" evidence="12">
    <location>
        <begin position="43"/>
        <end position="72"/>
    </location>
</feature>
<keyword evidence="6 12" id="KW-1133">Transmembrane helix</keyword>
<reference evidence="14 15" key="1">
    <citation type="submission" date="2006-11" db="EMBL/GenBank/DDBJ databases">
        <authorList>
            <person name="Giovannoni S."/>
            <person name="Vergin K."/>
            <person name="Ferriera S."/>
            <person name="Johnson J."/>
            <person name="Kravitz S."/>
            <person name="Beeson K."/>
            <person name="Sutton G."/>
            <person name="Rogers Y.-H."/>
            <person name="Friedman R."/>
            <person name="Frazier M."/>
            <person name="Venter J.C."/>
        </authorList>
    </citation>
    <scope>NUCLEOTIDE SEQUENCE [LARGE SCALE GENOMIC DNA]</scope>
    <source>
        <strain evidence="14 15">HTCC2181</strain>
    </source>
</reference>
<keyword evidence="5" id="KW-0276">Fatty acid metabolism</keyword>
<evidence type="ECO:0000256" key="5">
    <source>
        <dbReference type="ARBA" id="ARBA00022832"/>
    </source>
</evidence>
<dbReference type="OrthoDB" id="9768289at2"/>
<evidence type="ECO:0000256" key="7">
    <source>
        <dbReference type="ARBA" id="ARBA00023002"/>
    </source>
</evidence>
<proteinExistence type="inferred from homology"/>
<feature type="transmembrane region" description="Helical" evidence="12">
    <location>
        <begin position="211"/>
        <end position="232"/>
    </location>
</feature>
<evidence type="ECO:0000256" key="8">
    <source>
        <dbReference type="ARBA" id="ARBA00023004"/>
    </source>
</evidence>
<evidence type="ECO:0000313" key="15">
    <source>
        <dbReference type="Proteomes" id="UP000054262"/>
    </source>
</evidence>
<evidence type="ECO:0000256" key="12">
    <source>
        <dbReference type="SAM" id="Phobius"/>
    </source>
</evidence>
<dbReference type="PANTHER" id="PTHR11351">
    <property type="entry name" value="ACYL-COA DESATURASE"/>
    <property type="match status" value="1"/>
</dbReference>
<accession>A0P722</accession>
<comment type="caution">
    <text evidence="14">The sequence shown here is derived from an EMBL/GenBank/DDBJ whole genome shotgun (WGS) entry which is preliminary data.</text>
</comment>
<keyword evidence="11" id="KW-0275">Fatty acid biosynthesis</keyword>
<evidence type="ECO:0000256" key="11">
    <source>
        <dbReference type="ARBA" id="ARBA00023160"/>
    </source>
</evidence>
<dbReference type="PRINTS" id="PR00075">
    <property type="entry name" value="FACDDSATRASE"/>
</dbReference>
<dbReference type="CDD" id="cd03505">
    <property type="entry name" value="Delta9-FADS-like"/>
    <property type="match status" value="1"/>
</dbReference>
<dbReference type="InterPro" id="IPR005804">
    <property type="entry name" value="FA_desaturase_dom"/>
</dbReference>
<comment type="similarity">
    <text evidence="2">Belongs to the fatty acid desaturase type 2 family.</text>
</comment>
<organism evidence="14 15">
    <name type="scientific">Methylophilales bacterium HTCC2181</name>
    <dbReference type="NCBI Taxonomy" id="383631"/>
    <lineage>
        <taxon>Bacteria</taxon>
        <taxon>Pseudomonadati</taxon>
        <taxon>Pseudomonadota</taxon>
        <taxon>Betaproteobacteria</taxon>
        <taxon>Nitrosomonadales</taxon>
        <taxon>OM43 clade</taxon>
    </lineage>
</organism>
<dbReference type="AlphaFoldDB" id="A0P722"/>
<keyword evidence="4 12" id="KW-0812">Transmembrane</keyword>
<evidence type="ECO:0000256" key="2">
    <source>
        <dbReference type="ARBA" id="ARBA00008749"/>
    </source>
</evidence>
<dbReference type="EMBL" id="AAUX01000001">
    <property type="protein sequence ID" value="EAV47332.1"/>
    <property type="molecule type" value="Genomic_DNA"/>
</dbReference>
<evidence type="ECO:0000256" key="6">
    <source>
        <dbReference type="ARBA" id="ARBA00022989"/>
    </source>
</evidence>
<keyword evidence="3" id="KW-0444">Lipid biosynthesis</keyword>
<evidence type="ECO:0000256" key="1">
    <source>
        <dbReference type="ARBA" id="ARBA00004141"/>
    </source>
</evidence>
<protein>
    <submittedName>
        <fullName evidence="14">Fatty-acid desaturase</fullName>
    </submittedName>
</protein>
<evidence type="ECO:0000256" key="10">
    <source>
        <dbReference type="ARBA" id="ARBA00023136"/>
    </source>
</evidence>
<keyword evidence="15" id="KW-1185">Reference proteome</keyword>
<evidence type="ECO:0000256" key="9">
    <source>
        <dbReference type="ARBA" id="ARBA00023098"/>
    </source>
</evidence>
<dbReference type="InterPro" id="IPR015876">
    <property type="entry name" value="Acyl-CoA_DS"/>
</dbReference>
<dbReference type="GO" id="GO:0016717">
    <property type="term" value="F:oxidoreductase activity, acting on paired donors, with oxidation of a pair of donors resulting in the reduction of molecular oxygen to two molecules of water"/>
    <property type="evidence" value="ECO:0007669"/>
    <property type="project" value="InterPro"/>
</dbReference>
<dbReference type="PANTHER" id="PTHR11351:SF31">
    <property type="entry name" value="DESATURASE 1, ISOFORM A-RELATED"/>
    <property type="match status" value="1"/>
</dbReference>
<sequence>MKKISITIFSFILGWLDNRTVENKYMDSQLNGKEIDWARVFPYIIIHLAVIGVFFVGFSLVAFMVFLFMYALRMFAITGFYHRYFSHKTFKTSRVMQFIFAIIGASAVQRGPIWWAAHHRDHHMHSDTVHDKHSPKAHSFLWSHTGWFLTKANFLTHTKLVKELSRFPELRLIDRFDVAIPILTCIGLYTLGESLNNHYPALEATGTQFVVWGFILSTVVLYHSTFLVNSVAHVWGKKRYATDDSSRNNFLIALLTFGEGWHNNHHHYPGSARQGFYWWEVDLTYYVLRIMSMLGLIWDIRVVSANIRESNHITQKPKK</sequence>
<evidence type="ECO:0000259" key="13">
    <source>
        <dbReference type="Pfam" id="PF00487"/>
    </source>
</evidence>
<dbReference type="Pfam" id="PF00487">
    <property type="entry name" value="FA_desaturase"/>
    <property type="match status" value="1"/>
</dbReference>
<dbReference type="Proteomes" id="UP000054262">
    <property type="component" value="Unassembled WGS sequence"/>
</dbReference>
<keyword evidence="7" id="KW-0560">Oxidoreductase</keyword>
<keyword evidence="10 12" id="KW-0472">Membrane</keyword>